<dbReference type="EMBL" id="JAMFMA010000001">
    <property type="protein sequence ID" value="MCL6272624.1"/>
    <property type="molecule type" value="Genomic_DNA"/>
</dbReference>
<dbReference type="InterPro" id="IPR012338">
    <property type="entry name" value="Beta-lactam/transpept-like"/>
</dbReference>
<dbReference type="InterPro" id="IPR050491">
    <property type="entry name" value="AmpC-like"/>
</dbReference>
<accession>A0ABT0PMM0</accession>
<dbReference type="PANTHER" id="PTHR46825">
    <property type="entry name" value="D-ALANYL-D-ALANINE-CARBOXYPEPTIDASE/ENDOPEPTIDASE AMPH"/>
    <property type="match status" value="1"/>
</dbReference>
<proteinExistence type="predicted"/>
<dbReference type="Pfam" id="PF00144">
    <property type="entry name" value="Beta-lactamase"/>
    <property type="match status" value="1"/>
</dbReference>
<dbReference type="InterPro" id="IPR001466">
    <property type="entry name" value="Beta-lactam-related"/>
</dbReference>
<keyword evidence="3" id="KW-1185">Reference proteome</keyword>
<dbReference type="SUPFAM" id="SSF56601">
    <property type="entry name" value="beta-lactamase/transpeptidase-like"/>
    <property type="match status" value="1"/>
</dbReference>
<sequence length="478" mass="53139">MEKKGQNHSTALDYNLIHQVESKLTEKLHFKTTPTFDLQSQMEKYKVPGLALAVIAGDSISWVKGYGTAKVGGMFPVDENTIFQAASITKSITALLALKLEEEGFLSLDVDVNEYLKGWQLESPMGYATNVSIRQLLLHKAGTNIHGTGGYEDHQELPDLLTLLNGNAPSLSPKVQIVFPPNQEWIYSGGGYWVVQKALEDVSGKTFQQLANQYIFDPLTMTNSSFIQYESNEVSDAFSFGHQDGKIKGNGIRRYAGLASGGLTTSAKDFASLVVELINAYYGKGKLFSKEIIKKLMQSTENERYALGVMTGGDLGNLFFEHGGVNPGFTSHFIALPDEGMGMVVFANSEFALDLIDEITHSVANTYAWKSHQARIIENPRKLTNAETIPLLGMYQRRGEEHLAMWVDWVDGRCQMHLDDLKNPIPDPLYDEPIVIAENQFMLKKFNAVLTFEKKEGSYLGYKMEYGGGDVGYFTKSN</sequence>
<dbReference type="Gene3D" id="3.40.710.10">
    <property type="entry name" value="DD-peptidase/beta-lactamase superfamily"/>
    <property type="match status" value="1"/>
</dbReference>
<reference evidence="2 3" key="1">
    <citation type="submission" date="2022-05" db="EMBL/GenBank/DDBJ databases">
        <authorList>
            <person name="Park J.-S."/>
        </authorList>
    </citation>
    <scope>NUCLEOTIDE SEQUENCE [LARGE SCALE GENOMIC DNA]</scope>
    <source>
        <strain evidence="2 3">2012CJ35-5</strain>
    </source>
</reference>
<gene>
    <name evidence="2" type="ORF">M3P19_01320</name>
</gene>
<organism evidence="2 3">
    <name type="scientific">Flagellimonas spongiicola</name>
    <dbReference type="NCBI Taxonomy" id="2942208"/>
    <lineage>
        <taxon>Bacteria</taxon>
        <taxon>Pseudomonadati</taxon>
        <taxon>Bacteroidota</taxon>
        <taxon>Flavobacteriia</taxon>
        <taxon>Flavobacteriales</taxon>
        <taxon>Flavobacteriaceae</taxon>
        <taxon>Flagellimonas</taxon>
    </lineage>
</organism>
<dbReference type="Proteomes" id="UP001203607">
    <property type="component" value="Unassembled WGS sequence"/>
</dbReference>
<dbReference type="RefSeq" id="WP_249655810.1">
    <property type="nucleotide sequence ID" value="NZ_JAMFMA010000001.1"/>
</dbReference>
<evidence type="ECO:0000313" key="3">
    <source>
        <dbReference type="Proteomes" id="UP001203607"/>
    </source>
</evidence>
<protein>
    <submittedName>
        <fullName evidence="2">Beta-lactamase family protein</fullName>
    </submittedName>
</protein>
<comment type="caution">
    <text evidence="2">The sequence shown here is derived from an EMBL/GenBank/DDBJ whole genome shotgun (WGS) entry which is preliminary data.</text>
</comment>
<evidence type="ECO:0000259" key="1">
    <source>
        <dbReference type="Pfam" id="PF00144"/>
    </source>
</evidence>
<evidence type="ECO:0000313" key="2">
    <source>
        <dbReference type="EMBL" id="MCL6272624.1"/>
    </source>
</evidence>
<feature type="domain" description="Beta-lactamase-related" evidence="1">
    <location>
        <begin position="39"/>
        <end position="351"/>
    </location>
</feature>
<name>A0ABT0PMM0_9FLAO</name>
<dbReference type="PANTHER" id="PTHR46825:SF9">
    <property type="entry name" value="BETA-LACTAMASE-RELATED DOMAIN-CONTAINING PROTEIN"/>
    <property type="match status" value="1"/>
</dbReference>